<dbReference type="Gene3D" id="3.40.50.1820">
    <property type="entry name" value="alpha/beta hydrolase"/>
    <property type="match status" value="1"/>
</dbReference>
<keyword evidence="2" id="KW-0378">Hydrolase</keyword>
<gene>
    <name evidence="2" type="ORF">J2W56_006332</name>
</gene>
<evidence type="ECO:0000313" key="2">
    <source>
        <dbReference type="EMBL" id="MDR7172567.1"/>
    </source>
</evidence>
<accession>A0ABU1XPS4</accession>
<evidence type="ECO:0000313" key="3">
    <source>
        <dbReference type="Proteomes" id="UP001251217"/>
    </source>
</evidence>
<dbReference type="GO" id="GO:0016787">
    <property type="term" value="F:hydrolase activity"/>
    <property type="evidence" value="ECO:0007669"/>
    <property type="project" value="UniProtKB-KW"/>
</dbReference>
<name>A0ABU1XPS4_9NOCA</name>
<feature type="region of interest" description="Disordered" evidence="1">
    <location>
        <begin position="343"/>
        <end position="366"/>
    </location>
</feature>
<reference evidence="2 3" key="1">
    <citation type="submission" date="2023-07" db="EMBL/GenBank/DDBJ databases">
        <title>Sorghum-associated microbial communities from plants grown in Nebraska, USA.</title>
        <authorList>
            <person name="Schachtman D."/>
        </authorList>
    </citation>
    <scope>NUCLEOTIDE SEQUENCE [LARGE SCALE GENOMIC DNA]</scope>
    <source>
        <strain evidence="2 3">4272</strain>
    </source>
</reference>
<dbReference type="InterPro" id="IPR000801">
    <property type="entry name" value="Esterase-like"/>
</dbReference>
<dbReference type="SUPFAM" id="SSF53474">
    <property type="entry name" value="alpha/beta-Hydrolases"/>
    <property type="match status" value="1"/>
</dbReference>
<protein>
    <submittedName>
        <fullName evidence="2">S-formylglutathione hydrolase FrmB</fullName>
    </submittedName>
</protein>
<evidence type="ECO:0000256" key="1">
    <source>
        <dbReference type="SAM" id="MobiDB-lite"/>
    </source>
</evidence>
<feature type="region of interest" description="Disordered" evidence="1">
    <location>
        <begin position="381"/>
        <end position="403"/>
    </location>
</feature>
<dbReference type="Proteomes" id="UP001251217">
    <property type="component" value="Unassembled WGS sequence"/>
</dbReference>
<dbReference type="Pfam" id="PF00756">
    <property type="entry name" value="Esterase"/>
    <property type="match status" value="1"/>
</dbReference>
<comment type="caution">
    <text evidence="2">The sequence shown here is derived from an EMBL/GenBank/DDBJ whole genome shotgun (WGS) entry which is preliminary data.</text>
</comment>
<sequence length="403" mass="44227">MNLLNGSQGGPNESGWDAQTDALKFLRDKDVDVVNPIGGASSYYTDWVREDPVLGVEKWQTFLNDELPPVIEKFLGANGNRTVVGVSMSGTSVLNLTIAKPGFWASVASYSGCAQTSDPIGHEFVRLTVENWGGARSVENMWGPAGGPLWRANDPLVNADRLRGTAIYMSSGSGVPAAPHDTPADRRVAEGRIPLPAQTALGGPIEAAVHFCTMNLADRLHELNIPVTVDDRPVGTHSWATGRTTCTVPGRSWRGRSAANRTEKADRRVAFARCSRPMRSRGPLPAFGGGFARRLRLRWFVFREYRHSRGVNDRAEPEHQRGQQQPAVEERLLVLSGGGEIGRLSLADDSGKEEQEKQSATHRRHANVVEGRHFRRWCRRAPAHGPQARAQGAVGQRVEREQQ</sequence>
<feature type="compositionally biased region" description="Basic and acidic residues" evidence="1">
    <location>
        <begin position="349"/>
        <end position="359"/>
    </location>
</feature>
<dbReference type="InterPro" id="IPR029058">
    <property type="entry name" value="AB_hydrolase_fold"/>
</dbReference>
<dbReference type="EMBL" id="JAVDWW010000013">
    <property type="protein sequence ID" value="MDR7172567.1"/>
    <property type="molecule type" value="Genomic_DNA"/>
</dbReference>
<keyword evidence="3" id="KW-1185">Reference proteome</keyword>
<proteinExistence type="predicted"/>
<organism evidence="2 3">
    <name type="scientific">Nocardia kruczakiae</name>
    <dbReference type="NCBI Taxonomy" id="261477"/>
    <lineage>
        <taxon>Bacteria</taxon>
        <taxon>Bacillati</taxon>
        <taxon>Actinomycetota</taxon>
        <taxon>Actinomycetes</taxon>
        <taxon>Mycobacteriales</taxon>
        <taxon>Nocardiaceae</taxon>
        <taxon>Nocardia</taxon>
    </lineage>
</organism>